<dbReference type="OrthoDB" id="9852457at2"/>
<feature type="transmembrane region" description="Helical" evidence="1">
    <location>
        <begin position="149"/>
        <end position="169"/>
    </location>
</feature>
<dbReference type="EMBL" id="CAACVJ010000420">
    <property type="protein sequence ID" value="VEP16634.1"/>
    <property type="molecule type" value="Genomic_DNA"/>
</dbReference>
<dbReference type="Proteomes" id="UP000320055">
    <property type="component" value="Unassembled WGS sequence"/>
</dbReference>
<gene>
    <name evidence="2" type="ORF">H1P_4770003</name>
</gene>
<organism evidence="2 3">
    <name type="scientific">Hyella patelloides LEGE 07179</name>
    <dbReference type="NCBI Taxonomy" id="945734"/>
    <lineage>
        <taxon>Bacteria</taxon>
        <taxon>Bacillati</taxon>
        <taxon>Cyanobacteriota</taxon>
        <taxon>Cyanophyceae</taxon>
        <taxon>Pleurocapsales</taxon>
        <taxon>Hyellaceae</taxon>
        <taxon>Hyella</taxon>
    </lineage>
</organism>
<keyword evidence="1" id="KW-0472">Membrane</keyword>
<reference evidence="2 3" key="1">
    <citation type="submission" date="2019-01" db="EMBL/GenBank/DDBJ databases">
        <authorList>
            <person name="Brito A."/>
        </authorList>
    </citation>
    <scope>NUCLEOTIDE SEQUENCE [LARGE SCALE GENOMIC DNA]</scope>
    <source>
        <strain evidence="2">1</strain>
    </source>
</reference>
<keyword evidence="3" id="KW-1185">Reference proteome</keyword>
<evidence type="ECO:0000313" key="2">
    <source>
        <dbReference type="EMBL" id="VEP16634.1"/>
    </source>
</evidence>
<name>A0A563VYV1_9CYAN</name>
<proteinExistence type="predicted"/>
<keyword evidence="1" id="KW-1133">Transmembrane helix</keyword>
<evidence type="ECO:0000256" key="1">
    <source>
        <dbReference type="SAM" id="Phobius"/>
    </source>
</evidence>
<keyword evidence="1" id="KW-0812">Transmembrane</keyword>
<accession>A0A563VYV1</accession>
<evidence type="ECO:0000313" key="3">
    <source>
        <dbReference type="Proteomes" id="UP000320055"/>
    </source>
</evidence>
<protein>
    <submittedName>
        <fullName evidence="2">Uncharacterized protein</fullName>
    </submittedName>
</protein>
<dbReference type="AlphaFoldDB" id="A0A563VYV1"/>
<sequence length="170" mass="18240">MSKFTTVIAICLLTWTSLLVTKTLQIQHSCQPMIHWGGELPTKCQVAIKNSFNSAQIKQLSPQKLTQTEPIISIPKLQEKSQIIQNTDKSQPNNVADNSHTLEIADNSTQTESETKLDRVINSIQENPDVAGGVAGGVAAAGLAALSSIAPPVAIAVGFVIWLATRTILK</sequence>
<dbReference type="RefSeq" id="WP_144875417.1">
    <property type="nucleotide sequence ID" value="NZ_LR214211.1"/>
</dbReference>